<evidence type="ECO:0000259" key="8">
    <source>
        <dbReference type="Pfam" id="PF00749"/>
    </source>
</evidence>
<organism evidence="10 11">
    <name type="scientific">Alicyclobacillus macrosporangiidus</name>
    <dbReference type="NCBI Taxonomy" id="392015"/>
    <lineage>
        <taxon>Bacteria</taxon>
        <taxon>Bacillati</taxon>
        <taxon>Bacillota</taxon>
        <taxon>Bacilli</taxon>
        <taxon>Bacillales</taxon>
        <taxon>Alicyclobacillaceae</taxon>
        <taxon>Alicyclobacillus</taxon>
    </lineage>
</organism>
<comment type="subunit">
    <text evidence="7">Monomer.</text>
</comment>
<dbReference type="AlphaFoldDB" id="A0A1I7JAR2"/>
<dbReference type="InterPro" id="IPR020751">
    <property type="entry name" value="aa-tRNA-synth_I_codon-bd_sub2"/>
</dbReference>
<keyword evidence="7" id="KW-0862">Zinc</keyword>
<dbReference type="GO" id="GO:0004818">
    <property type="term" value="F:glutamate-tRNA ligase activity"/>
    <property type="evidence" value="ECO:0007669"/>
    <property type="project" value="UniProtKB-UniRule"/>
</dbReference>
<dbReference type="CDD" id="cd00808">
    <property type="entry name" value="GluRS_core"/>
    <property type="match status" value="1"/>
</dbReference>
<evidence type="ECO:0000256" key="1">
    <source>
        <dbReference type="ARBA" id="ARBA00007894"/>
    </source>
</evidence>
<comment type="cofactor">
    <cofactor evidence="7">
        <name>Zn(2+)</name>
        <dbReference type="ChEBI" id="CHEBI:29105"/>
    </cofactor>
    <text evidence="7">Binds 1 zinc ion per subunit.</text>
</comment>
<feature type="binding site" evidence="7">
    <location>
        <position position="141"/>
    </location>
    <ligand>
        <name>Zn(2+)</name>
        <dbReference type="ChEBI" id="CHEBI:29105"/>
    </ligand>
</feature>
<keyword evidence="3 7" id="KW-0547">Nucleotide-binding</keyword>
<dbReference type="Pfam" id="PF19269">
    <property type="entry name" value="Anticodon_2"/>
    <property type="match status" value="1"/>
</dbReference>
<gene>
    <name evidence="7" type="primary">gltX</name>
    <name evidence="10" type="ORF">SAMN05421543_10962</name>
</gene>
<dbReference type="Pfam" id="PF00749">
    <property type="entry name" value="tRNA-synt_1c"/>
    <property type="match status" value="1"/>
</dbReference>
<keyword evidence="4 7" id="KW-0067">ATP-binding</keyword>
<keyword evidence="2 7" id="KW-0436">Ligase</keyword>
<proteinExistence type="inferred from homology"/>
<feature type="binding site" evidence="7">
    <location>
        <position position="114"/>
    </location>
    <ligand>
        <name>Zn(2+)</name>
        <dbReference type="ChEBI" id="CHEBI:29105"/>
    </ligand>
</feature>
<comment type="similarity">
    <text evidence="1 7">Belongs to the class-I aminoacyl-tRNA synthetase family. Glutamate--tRNA ligase type 1 subfamily.</text>
</comment>
<feature type="short sequence motif" description="'HIGH' region" evidence="7">
    <location>
        <begin position="17"/>
        <end position="27"/>
    </location>
</feature>
<feature type="short sequence motif" description="'KMSKS' region" evidence="7">
    <location>
        <begin position="258"/>
        <end position="262"/>
    </location>
</feature>
<evidence type="ECO:0000256" key="4">
    <source>
        <dbReference type="ARBA" id="ARBA00022840"/>
    </source>
</evidence>
<dbReference type="GO" id="GO:0005524">
    <property type="term" value="F:ATP binding"/>
    <property type="evidence" value="ECO:0007669"/>
    <property type="project" value="UniProtKB-UniRule"/>
</dbReference>
<dbReference type="InterPro" id="IPR000924">
    <property type="entry name" value="Glu/Gln-tRNA-synth"/>
</dbReference>
<reference evidence="11" key="1">
    <citation type="submission" date="2016-10" db="EMBL/GenBank/DDBJ databases">
        <authorList>
            <person name="Varghese N."/>
        </authorList>
    </citation>
    <scope>NUCLEOTIDE SEQUENCE [LARGE SCALE GENOMIC DNA]</scope>
    <source>
        <strain evidence="11">DSM 17980</strain>
    </source>
</reference>
<dbReference type="PANTHER" id="PTHR43311">
    <property type="entry name" value="GLUTAMATE--TRNA LIGASE"/>
    <property type="match status" value="1"/>
</dbReference>
<protein>
    <recommendedName>
        <fullName evidence="7">Glutamate--tRNA ligase</fullName>
        <ecNumber evidence="7">6.1.1.17</ecNumber>
    </recommendedName>
    <alternativeName>
        <fullName evidence="7">Glutamyl-tRNA synthetase</fullName>
        <shortName evidence="7">GluRS</shortName>
    </alternativeName>
</protein>
<evidence type="ECO:0000256" key="3">
    <source>
        <dbReference type="ARBA" id="ARBA00022741"/>
    </source>
</evidence>
<dbReference type="InterPro" id="IPR033910">
    <property type="entry name" value="GluRS_core"/>
</dbReference>
<dbReference type="EC" id="6.1.1.17" evidence="7"/>
<dbReference type="Gene3D" id="3.40.50.620">
    <property type="entry name" value="HUPs"/>
    <property type="match status" value="1"/>
</dbReference>
<keyword evidence="5 7" id="KW-0648">Protein biosynthesis</keyword>
<feature type="binding site" evidence="7">
    <location>
        <position position="143"/>
    </location>
    <ligand>
        <name>Zn(2+)</name>
        <dbReference type="ChEBI" id="CHEBI:29105"/>
    </ligand>
</feature>
<evidence type="ECO:0000313" key="11">
    <source>
        <dbReference type="Proteomes" id="UP000183508"/>
    </source>
</evidence>
<dbReference type="Gene3D" id="1.10.10.350">
    <property type="match status" value="1"/>
</dbReference>
<comment type="function">
    <text evidence="7">Catalyzes the attachment of glutamate to tRNA(Glu) in a two-step reaction: glutamate is first activated by ATP to form Glu-AMP and then transferred to the acceptor end of tRNA(Glu).</text>
</comment>
<dbReference type="EMBL" id="FPBV01000009">
    <property type="protein sequence ID" value="SFU82320.1"/>
    <property type="molecule type" value="Genomic_DNA"/>
</dbReference>
<dbReference type="InterPro" id="IPR004527">
    <property type="entry name" value="Glu-tRNA-ligase_bac/mito"/>
</dbReference>
<feature type="binding site" evidence="7">
    <location>
        <position position="261"/>
    </location>
    <ligand>
        <name>ATP</name>
        <dbReference type="ChEBI" id="CHEBI:30616"/>
    </ligand>
</feature>
<dbReference type="InterPro" id="IPR014729">
    <property type="entry name" value="Rossmann-like_a/b/a_fold"/>
</dbReference>
<dbReference type="STRING" id="392015.SAMN05421543_10962"/>
<dbReference type="InterPro" id="IPR020058">
    <property type="entry name" value="Glu/Gln-tRNA-synth_Ib_cat-dom"/>
</dbReference>
<evidence type="ECO:0000259" key="9">
    <source>
        <dbReference type="Pfam" id="PF19269"/>
    </source>
</evidence>
<evidence type="ECO:0000256" key="2">
    <source>
        <dbReference type="ARBA" id="ARBA00022598"/>
    </source>
</evidence>
<dbReference type="GO" id="GO:0006424">
    <property type="term" value="P:glutamyl-tRNA aminoacylation"/>
    <property type="evidence" value="ECO:0007669"/>
    <property type="project" value="UniProtKB-UniRule"/>
</dbReference>
<dbReference type="InterPro" id="IPR045462">
    <property type="entry name" value="aa-tRNA-synth_I_cd-bd"/>
</dbReference>
<feature type="binding site" evidence="7">
    <location>
        <position position="116"/>
    </location>
    <ligand>
        <name>Zn(2+)</name>
        <dbReference type="ChEBI" id="CHEBI:29105"/>
    </ligand>
</feature>
<evidence type="ECO:0000256" key="5">
    <source>
        <dbReference type="ARBA" id="ARBA00022917"/>
    </source>
</evidence>
<feature type="domain" description="Glutamyl/glutaminyl-tRNA synthetase class Ib catalytic" evidence="8">
    <location>
        <begin position="11"/>
        <end position="327"/>
    </location>
</feature>
<dbReference type="PRINTS" id="PR00987">
    <property type="entry name" value="TRNASYNTHGLU"/>
</dbReference>
<dbReference type="NCBIfam" id="TIGR00464">
    <property type="entry name" value="gltX_bact"/>
    <property type="match status" value="1"/>
</dbReference>
<dbReference type="Proteomes" id="UP000183508">
    <property type="component" value="Unassembled WGS sequence"/>
</dbReference>
<dbReference type="InterPro" id="IPR001412">
    <property type="entry name" value="aa-tRNA-synth_I_CS"/>
</dbReference>
<keyword evidence="7" id="KW-0479">Metal-binding</keyword>
<keyword evidence="6 7" id="KW-0030">Aminoacyl-tRNA synthetase</keyword>
<dbReference type="FunFam" id="3.40.50.620:FF:000045">
    <property type="entry name" value="Glutamate--tRNA ligase, mitochondrial"/>
    <property type="match status" value="1"/>
</dbReference>
<keyword evidence="7" id="KW-0963">Cytoplasm</keyword>
<dbReference type="PROSITE" id="PS00178">
    <property type="entry name" value="AA_TRNA_LIGASE_I"/>
    <property type="match status" value="1"/>
</dbReference>
<dbReference type="SUPFAM" id="SSF52374">
    <property type="entry name" value="Nucleotidylyl transferase"/>
    <property type="match status" value="1"/>
</dbReference>
<keyword evidence="11" id="KW-1185">Reference proteome</keyword>
<evidence type="ECO:0000256" key="6">
    <source>
        <dbReference type="ARBA" id="ARBA00023146"/>
    </source>
</evidence>
<dbReference type="RefSeq" id="WP_245783925.1">
    <property type="nucleotide sequence ID" value="NZ_FPBV01000009.1"/>
</dbReference>
<dbReference type="eggNOG" id="COG0008">
    <property type="taxonomic scope" value="Bacteria"/>
</dbReference>
<evidence type="ECO:0000313" key="10">
    <source>
        <dbReference type="EMBL" id="SFU82320.1"/>
    </source>
</evidence>
<name>A0A1I7JAR2_9BACL</name>
<dbReference type="GO" id="GO:0000049">
    <property type="term" value="F:tRNA binding"/>
    <property type="evidence" value="ECO:0007669"/>
    <property type="project" value="InterPro"/>
</dbReference>
<feature type="domain" description="Aminoacyl-tRNA synthetase class I anticodon-binding" evidence="9">
    <location>
        <begin position="362"/>
        <end position="487"/>
    </location>
</feature>
<dbReference type="PANTHER" id="PTHR43311:SF2">
    <property type="entry name" value="GLUTAMATE--TRNA LIGASE, MITOCHONDRIAL-RELATED"/>
    <property type="match status" value="1"/>
</dbReference>
<dbReference type="InterPro" id="IPR049940">
    <property type="entry name" value="GluQ/Sye"/>
</dbReference>
<accession>A0A1I7JAR2</accession>
<evidence type="ECO:0000256" key="7">
    <source>
        <dbReference type="HAMAP-Rule" id="MF_00022"/>
    </source>
</evidence>
<dbReference type="GO" id="GO:0008270">
    <property type="term" value="F:zinc ion binding"/>
    <property type="evidence" value="ECO:0007669"/>
    <property type="project" value="UniProtKB-UniRule"/>
</dbReference>
<dbReference type="InterPro" id="IPR008925">
    <property type="entry name" value="aa_tRNA-synth_I_cd-bd_sf"/>
</dbReference>
<dbReference type="SUPFAM" id="SSF48163">
    <property type="entry name" value="An anticodon-binding domain of class I aminoacyl-tRNA synthetases"/>
    <property type="match status" value="1"/>
</dbReference>
<dbReference type="HAMAP" id="MF_00022">
    <property type="entry name" value="Glu_tRNA_synth_type1"/>
    <property type="match status" value="1"/>
</dbReference>
<sequence length="495" mass="55363">MDMAQTQPGPVRVRFAPSPTGSLHIGGARTAYFNWLFARQHQGVFVLRIDDTDLSRSTEESYRQILDGFRWLGIDWDEGPDVGGPHGPYRQSQRLDIYRAQLQRLVEAGKAYPCFCTPEQLAADRERAQAAGQAPRYTGRCRDLPREEVERRLAAGERPAYRLRAPQEGTTVVHDLIRGDVAFDNAEIDDFVIWKSDGMPTYHFASCVDDYLMGITHIIRAEEHLSNTPRHIHLFHALGAPVPAFAHVPMILAPDRSKLSKRHGATSVQEYREQGILPEALINYLLLLGFSPGEDREIIGRDEAVAVFDLEKVTKHAAVYDVKKLEWLNAHYLRTMPAERALSLVWETLRDRGWVEADPGRETLAWLLNVVRAVQERSRSVDELAASMAYYFEAPAAYDEKGVRKHFSAAAADRLLEAADALDGATPFTAANVEAVYRSLIAAWGIKGGELIHPTRLALTGVTVGPGLFDVMALLGRAECQTRMRAAATWIRRSV</sequence>
<comment type="subcellular location">
    <subcellularLocation>
        <location evidence="7">Cytoplasm</location>
    </subcellularLocation>
</comment>
<comment type="catalytic activity">
    <reaction evidence="7">
        <text>tRNA(Glu) + L-glutamate + ATP = L-glutamyl-tRNA(Glu) + AMP + diphosphate</text>
        <dbReference type="Rhea" id="RHEA:23540"/>
        <dbReference type="Rhea" id="RHEA-COMP:9663"/>
        <dbReference type="Rhea" id="RHEA-COMP:9680"/>
        <dbReference type="ChEBI" id="CHEBI:29985"/>
        <dbReference type="ChEBI" id="CHEBI:30616"/>
        <dbReference type="ChEBI" id="CHEBI:33019"/>
        <dbReference type="ChEBI" id="CHEBI:78442"/>
        <dbReference type="ChEBI" id="CHEBI:78520"/>
        <dbReference type="ChEBI" id="CHEBI:456215"/>
        <dbReference type="EC" id="6.1.1.17"/>
    </reaction>
</comment>
<dbReference type="GO" id="GO:0005829">
    <property type="term" value="C:cytosol"/>
    <property type="evidence" value="ECO:0007669"/>
    <property type="project" value="TreeGrafter"/>
</dbReference>